<evidence type="ECO:0000256" key="2">
    <source>
        <dbReference type="ARBA" id="ARBA00022679"/>
    </source>
</evidence>
<accession>A0ABY7FNJ8</accession>
<evidence type="ECO:0000256" key="1">
    <source>
        <dbReference type="ARBA" id="ARBA00022603"/>
    </source>
</evidence>
<evidence type="ECO:0000313" key="4">
    <source>
        <dbReference type="EMBL" id="WAR23707.1"/>
    </source>
</evidence>
<gene>
    <name evidence="4" type="ORF">MAR_037376</name>
</gene>
<dbReference type="InterPro" id="IPR029063">
    <property type="entry name" value="SAM-dependent_MTases_sf"/>
</dbReference>
<dbReference type="Proteomes" id="UP001164746">
    <property type="component" value="Chromosome 13"/>
</dbReference>
<evidence type="ECO:0000256" key="3">
    <source>
        <dbReference type="ARBA" id="ARBA00022691"/>
    </source>
</evidence>
<protein>
    <submittedName>
        <fullName evidence="4">TPMT-like protein</fullName>
    </submittedName>
</protein>
<evidence type="ECO:0000313" key="5">
    <source>
        <dbReference type="Proteomes" id="UP001164746"/>
    </source>
</evidence>
<keyword evidence="1" id="KW-0489">Methyltransferase</keyword>
<dbReference type="Gene3D" id="3.40.50.150">
    <property type="entry name" value="Vaccinia Virus protein VP39"/>
    <property type="match status" value="2"/>
</dbReference>
<sequence length="196" mass="22332">MSGKQHGTTNGCETVGRKLNQFGDFEDVTNMSVNDWDYRWSLGQTKFHMPKVHPLLDEGHEVIGNECVDSACRQFFEEHNIPYTSTPLTGIEGVLYQATDGTPIKLYRCDCFDLSRYARVMADLMKKDGRYLLDCFLVDNSVFGGPPFNSDQNDVKQAFGKLCKVEKIDTKDAFTKWQEAWGIDSFIEDVYLLGKK</sequence>
<dbReference type="Pfam" id="PF05724">
    <property type="entry name" value="TPMT"/>
    <property type="match status" value="1"/>
</dbReference>
<name>A0ABY7FNJ8_MYAAR</name>
<dbReference type="EMBL" id="CP111024">
    <property type="protein sequence ID" value="WAR23707.1"/>
    <property type="molecule type" value="Genomic_DNA"/>
</dbReference>
<dbReference type="InterPro" id="IPR008854">
    <property type="entry name" value="TPMT"/>
</dbReference>
<dbReference type="PANTHER" id="PTHR10259">
    <property type="entry name" value="THIOPURINE S-METHYLTRANSFERASE"/>
    <property type="match status" value="1"/>
</dbReference>
<proteinExistence type="predicted"/>
<keyword evidence="2" id="KW-0808">Transferase</keyword>
<dbReference type="PANTHER" id="PTHR10259:SF11">
    <property type="entry name" value="THIOPURINE S-METHYLTRANSFERASE"/>
    <property type="match status" value="1"/>
</dbReference>
<keyword evidence="5" id="KW-1185">Reference proteome</keyword>
<reference evidence="4" key="1">
    <citation type="submission" date="2022-11" db="EMBL/GenBank/DDBJ databases">
        <title>Centuries of genome instability and evolution in soft-shell clam transmissible cancer (bioRxiv).</title>
        <authorList>
            <person name="Hart S.F.M."/>
            <person name="Yonemitsu M.A."/>
            <person name="Giersch R.M."/>
            <person name="Beal B.F."/>
            <person name="Arriagada G."/>
            <person name="Davis B.W."/>
            <person name="Ostrander E.A."/>
            <person name="Goff S.P."/>
            <person name="Metzger M.J."/>
        </authorList>
    </citation>
    <scope>NUCLEOTIDE SEQUENCE</scope>
    <source>
        <strain evidence="4">MELC-2E11</strain>
        <tissue evidence="4">Siphon/mantle</tissue>
    </source>
</reference>
<organism evidence="4 5">
    <name type="scientific">Mya arenaria</name>
    <name type="common">Soft-shell clam</name>
    <dbReference type="NCBI Taxonomy" id="6604"/>
    <lineage>
        <taxon>Eukaryota</taxon>
        <taxon>Metazoa</taxon>
        <taxon>Spiralia</taxon>
        <taxon>Lophotrochozoa</taxon>
        <taxon>Mollusca</taxon>
        <taxon>Bivalvia</taxon>
        <taxon>Autobranchia</taxon>
        <taxon>Heteroconchia</taxon>
        <taxon>Euheterodonta</taxon>
        <taxon>Imparidentia</taxon>
        <taxon>Neoheterodontei</taxon>
        <taxon>Myida</taxon>
        <taxon>Myoidea</taxon>
        <taxon>Myidae</taxon>
        <taxon>Mya</taxon>
    </lineage>
</organism>
<dbReference type="SUPFAM" id="SSF53335">
    <property type="entry name" value="S-adenosyl-L-methionine-dependent methyltransferases"/>
    <property type="match status" value="1"/>
</dbReference>
<keyword evidence="3" id="KW-0949">S-adenosyl-L-methionine</keyword>